<dbReference type="PANTHER" id="PTHR30269:SF0">
    <property type="entry name" value="MEMBRANE TRANSPORTER PROTEIN YFCA-RELATED"/>
    <property type="match status" value="1"/>
</dbReference>
<evidence type="ECO:0000256" key="2">
    <source>
        <dbReference type="ARBA" id="ARBA00009142"/>
    </source>
</evidence>
<keyword evidence="6 8" id="KW-1133">Transmembrane helix</keyword>
<name>A0A4Q8ACG8_9MICC</name>
<dbReference type="Proteomes" id="UP000292685">
    <property type="component" value="Unassembled WGS sequence"/>
</dbReference>
<dbReference type="AlphaFoldDB" id="A0A4Q8ACG8"/>
<keyword evidence="4 8" id="KW-1003">Cell membrane</keyword>
<keyword evidence="3" id="KW-0813">Transport</keyword>
<comment type="caution">
    <text evidence="9">The sequence shown here is derived from an EMBL/GenBank/DDBJ whole genome shotgun (WGS) entry which is preliminary data.</text>
</comment>
<accession>A0A4Q8ACG8</accession>
<dbReference type="EMBL" id="SHLA01000001">
    <property type="protein sequence ID" value="RZU61900.1"/>
    <property type="molecule type" value="Genomic_DNA"/>
</dbReference>
<comment type="subcellular location">
    <subcellularLocation>
        <location evidence="1 8">Cell membrane</location>
        <topology evidence="1 8">Multi-pass membrane protein</topology>
    </subcellularLocation>
</comment>
<evidence type="ECO:0000256" key="6">
    <source>
        <dbReference type="ARBA" id="ARBA00022989"/>
    </source>
</evidence>
<dbReference type="GO" id="GO:0005886">
    <property type="term" value="C:plasma membrane"/>
    <property type="evidence" value="ECO:0007669"/>
    <property type="project" value="UniProtKB-SubCell"/>
</dbReference>
<feature type="transmembrane region" description="Helical" evidence="8">
    <location>
        <begin position="210"/>
        <end position="230"/>
    </location>
</feature>
<comment type="similarity">
    <text evidence="2 8">Belongs to the 4-toluene sulfonate uptake permease (TSUP) (TC 2.A.102) family.</text>
</comment>
<sequence>MELFTGDGYAWLTGSGLVGIQAGTLVLIIVVGFAAGWVDAVVGGGGLIQLPALLLVPGVTPVQALATNKLGSIFGTTTSSITYYRRVHPDLRTGVPMALVALAGSFGGAIVATLLPPEVFKPIIVAALVAVAIFTAVKPTVGELTKLRHTGARHHAVAATIGLVIGFYDGMIGPGTGSFLIIAMVVFLGYNFLESSAKAKLVNMATNLGALAFFLPTGHLLWGLGLALGLANMVGGYTGARMAISKGSRFIRVVFLIVVAALIARLGYDVVSDALAA</sequence>
<proteinExistence type="inferred from homology"/>
<feature type="transmembrane region" description="Helical" evidence="8">
    <location>
        <begin position="157"/>
        <end position="190"/>
    </location>
</feature>
<evidence type="ECO:0000256" key="4">
    <source>
        <dbReference type="ARBA" id="ARBA00022475"/>
    </source>
</evidence>
<evidence type="ECO:0000256" key="3">
    <source>
        <dbReference type="ARBA" id="ARBA00022448"/>
    </source>
</evidence>
<dbReference type="InterPro" id="IPR002781">
    <property type="entry name" value="TM_pro_TauE-like"/>
</dbReference>
<protein>
    <recommendedName>
        <fullName evidence="8">Probable membrane transporter protein</fullName>
    </recommendedName>
</protein>
<feature type="transmembrane region" description="Helical" evidence="8">
    <location>
        <begin position="250"/>
        <end position="268"/>
    </location>
</feature>
<keyword evidence="5 8" id="KW-0812">Transmembrane</keyword>
<reference evidence="9 10" key="1">
    <citation type="submission" date="2019-02" db="EMBL/GenBank/DDBJ databases">
        <title>Sequencing the genomes of 1000 actinobacteria strains.</title>
        <authorList>
            <person name="Klenk H.-P."/>
        </authorList>
    </citation>
    <scope>NUCLEOTIDE SEQUENCE [LARGE SCALE GENOMIC DNA]</scope>
    <source>
        <strain evidence="9 10">DSM 17364</strain>
    </source>
</reference>
<dbReference type="Pfam" id="PF01925">
    <property type="entry name" value="TauE"/>
    <property type="match status" value="1"/>
</dbReference>
<evidence type="ECO:0000256" key="1">
    <source>
        <dbReference type="ARBA" id="ARBA00004651"/>
    </source>
</evidence>
<evidence type="ECO:0000256" key="5">
    <source>
        <dbReference type="ARBA" id="ARBA00022692"/>
    </source>
</evidence>
<dbReference type="InterPro" id="IPR052017">
    <property type="entry name" value="TSUP"/>
</dbReference>
<evidence type="ECO:0000313" key="9">
    <source>
        <dbReference type="EMBL" id="RZU61900.1"/>
    </source>
</evidence>
<evidence type="ECO:0000256" key="7">
    <source>
        <dbReference type="ARBA" id="ARBA00023136"/>
    </source>
</evidence>
<feature type="transmembrane region" description="Helical" evidence="8">
    <location>
        <begin position="94"/>
        <end position="113"/>
    </location>
</feature>
<gene>
    <name evidence="9" type="ORF">EV380_1482</name>
</gene>
<feature type="transmembrane region" description="Helical" evidence="8">
    <location>
        <begin position="20"/>
        <end position="42"/>
    </location>
</feature>
<keyword evidence="7 8" id="KW-0472">Membrane</keyword>
<dbReference type="PANTHER" id="PTHR30269">
    <property type="entry name" value="TRANSMEMBRANE PROTEIN YFCA"/>
    <property type="match status" value="1"/>
</dbReference>
<evidence type="ECO:0000256" key="8">
    <source>
        <dbReference type="RuleBase" id="RU363041"/>
    </source>
</evidence>
<feature type="transmembrane region" description="Helical" evidence="8">
    <location>
        <begin position="119"/>
        <end position="137"/>
    </location>
</feature>
<organism evidence="9 10">
    <name type="scientific">Zhihengliuella halotolerans</name>
    <dbReference type="NCBI Taxonomy" id="370736"/>
    <lineage>
        <taxon>Bacteria</taxon>
        <taxon>Bacillati</taxon>
        <taxon>Actinomycetota</taxon>
        <taxon>Actinomycetes</taxon>
        <taxon>Micrococcales</taxon>
        <taxon>Micrococcaceae</taxon>
        <taxon>Zhihengliuella</taxon>
    </lineage>
</organism>
<keyword evidence="10" id="KW-1185">Reference proteome</keyword>
<evidence type="ECO:0000313" key="10">
    <source>
        <dbReference type="Proteomes" id="UP000292685"/>
    </source>
</evidence>